<dbReference type="GO" id="GO:0046872">
    <property type="term" value="F:metal ion binding"/>
    <property type="evidence" value="ECO:0007669"/>
    <property type="project" value="UniProtKB-KW"/>
</dbReference>
<dbReference type="EC" id="3.1.1.81" evidence="5"/>
<organism evidence="10 11">
    <name type="scientific">Croceifilum oryzae</name>
    <dbReference type="NCBI Taxonomy" id="1553429"/>
    <lineage>
        <taxon>Bacteria</taxon>
        <taxon>Bacillati</taxon>
        <taxon>Bacillota</taxon>
        <taxon>Bacilli</taxon>
        <taxon>Bacillales</taxon>
        <taxon>Thermoactinomycetaceae</taxon>
        <taxon>Croceifilum</taxon>
    </lineage>
</organism>
<dbReference type="SMART" id="SM00849">
    <property type="entry name" value="Lactamase_B"/>
    <property type="match status" value="1"/>
</dbReference>
<dbReference type="InterPro" id="IPR051013">
    <property type="entry name" value="MBL_superfamily_lactonases"/>
</dbReference>
<dbReference type="PANTHER" id="PTHR42978:SF7">
    <property type="entry name" value="METALLO-HYDROLASE RV2300C-RELATED"/>
    <property type="match status" value="1"/>
</dbReference>
<name>A0AAJ1TGN1_9BACL</name>
<dbReference type="InterPro" id="IPR001279">
    <property type="entry name" value="Metallo-B-lactamas"/>
</dbReference>
<keyword evidence="6" id="KW-0479">Metal-binding</keyword>
<evidence type="ECO:0000256" key="8">
    <source>
        <dbReference type="ARBA" id="ARBA00022833"/>
    </source>
</evidence>
<dbReference type="SUPFAM" id="SSF56281">
    <property type="entry name" value="Metallo-hydrolase/oxidoreductase"/>
    <property type="match status" value="1"/>
</dbReference>
<dbReference type="InterPro" id="IPR036866">
    <property type="entry name" value="RibonucZ/Hydroxyglut_hydro"/>
</dbReference>
<reference evidence="10 11" key="1">
    <citation type="submission" date="2023-07" db="EMBL/GenBank/DDBJ databases">
        <title>Genomic Encyclopedia of Type Strains, Phase IV (KMG-IV): sequencing the most valuable type-strain genomes for metagenomic binning, comparative biology and taxonomic classification.</title>
        <authorList>
            <person name="Goeker M."/>
        </authorList>
    </citation>
    <scope>NUCLEOTIDE SEQUENCE [LARGE SCALE GENOMIC DNA]</scope>
    <source>
        <strain evidence="10 11">DSM 46876</strain>
    </source>
</reference>
<evidence type="ECO:0000256" key="6">
    <source>
        <dbReference type="ARBA" id="ARBA00022723"/>
    </source>
</evidence>
<sequence length="252" mass="28288">MSVTKLFFLPTGSCYLDQSAVNRTLPAGKLVEMPVWSFLLETTDGPILIDTGMPDSFVNNPNYYKGTKREGRVVPNMSEDDRIINVLKRVGYRLDDIQALISSHLHLDHAGGNGHFHKAPIFVQQAELDAAIGNNDYAPQECIFPDLPYHAIEGDYEVRPGIQILFTPGHSPGHQSILVKTKKSGYVLLTVDVAYVRQNFDNGVPFLTSDPEMATKSIQRMKEVIQEFRPSTVFFGHDQDQAKNCRTFPDYL</sequence>
<keyword evidence="8" id="KW-0862">Zinc</keyword>
<evidence type="ECO:0000259" key="9">
    <source>
        <dbReference type="SMART" id="SM00849"/>
    </source>
</evidence>
<dbReference type="Pfam" id="PF00753">
    <property type="entry name" value="Lactamase_B"/>
    <property type="match status" value="1"/>
</dbReference>
<evidence type="ECO:0000313" key="11">
    <source>
        <dbReference type="Proteomes" id="UP001238450"/>
    </source>
</evidence>
<gene>
    <name evidence="10" type="ORF">J2Z48_000844</name>
</gene>
<dbReference type="NCBIfam" id="NF045699">
    <property type="entry name" value="AHLLactAiiA"/>
    <property type="match status" value="1"/>
</dbReference>
<evidence type="ECO:0000256" key="1">
    <source>
        <dbReference type="ARBA" id="ARBA00000450"/>
    </source>
</evidence>
<dbReference type="PANTHER" id="PTHR42978">
    <property type="entry name" value="QUORUM-QUENCHING LACTONASE YTNP-RELATED-RELATED"/>
    <property type="match status" value="1"/>
</dbReference>
<dbReference type="InterPro" id="IPR054870">
    <property type="entry name" value="AHLLactAiiA"/>
</dbReference>
<dbReference type="AlphaFoldDB" id="A0AAJ1TGN1"/>
<comment type="subunit">
    <text evidence="4">Monomer.</text>
</comment>
<comment type="cofactor">
    <cofactor evidence="2">
        <name>Zn(2+)</name>
        <dbReference type="ChEBI" id="CHEBI:29105"/>
    </cofactor>
</comment>
<evidence type="ECO:0000256" key="7">
    <source>
        <dbReference type="ARBA" id="ARBA00022801"/>
    </source>
</evidence>
<comment type="similarity">
    <text evidence="3">Belongs to the metallo-beta-lactamase superfamily.</text>
</comment>
<protein>
    <recommendedName>
        <fullName evidence="5">quorum-quenching N-acyl-homoserine lactonase</fullName>
        <ecNumber evidence="5">3.1.1.81</ecNumber>
    </recommendedName>
</protein>
<keyword evidence="7 10" id="KW-0378">Hydrolase</keyword>
<evidence type="ECO:0000256" key="2">
    <source>
        <dbReference type="ARBA" id="ARBA00001947"/>
    </source>
</evidence>
<evidence type="ECO:0000256" key="3">
    <source>
        <dbReference type="ARBA" id="ARBA00007749"/>
    </source>
</evidence>
<comment type="caution">
    <text evidence="10">The sequence shown here is derived from an EMBL/GenBank/DDBJ whole genome shotgun (WGS) entry which is preliminary data.</text>
</comment>
<evidence type="ECO:0000256" key="4">
    <source>
        <dbReference type="ARBA" id="ARBA00011245"/>
    </source>
</evidence>
<dbReference type="GO" id="GO:0102007">
    <property type="term" value="F:acyl-L-homoserine-lactone lactonohydrolase activity"/>
    <property type="evidence" value="ECO:0007669"/>
    <property type="project" value="UniProtKB-EC"/>
</dbReference>
<dbReference type="Gene3D" id="3.60.15.10">
    <property type="entry name" value="Ribonuclease Z/Hydroxyacylglutathione hydrolase-like"/>
    <property type="match status" value="1"/>
</dbReference>
<evidence type="ECO:0000313" key="10">
    <source>
        <dbReference type="EMBL" id="MDQ0416677.1"/>
    </source>
</evidence>
<dbReference type="CDD" id="cd07729">
    <property type="entry name" value="AHL_lactonase_MBL-fold"/>
    <property type="match status" value="1"/>
</dbReference>
<proteinExistence type="inferred from homology"/>
<dbReference type="EMBL" id="JAUSUV010000003">
    <property type="protein sequence ID" value="MDQ0416677.1"/>
    <property type="molecule type" value="Genomic_DNA"/>
</dbReference>
<dbReference type="Proteomes" id="UP001238450">
    <property type="component" value="Unassembled WGS sequence"/>
</dbReference>
<evidence type="ECO:0000256" key="5">
    <source>
        <dbReference type="ARBA" id="ARBA00013131"/>
    </source>
</evidence>
<keyword evidence="11" id="KW-1185">Reference proteome</keyword>
<feature type="domain" description="Metallo-beta-lactamase" evidence="9">
    <location>
        <begin position="34"/>
        <end position="237"/>
    </location>
</feature>
<dbReference type="RefSeq" id="WP_307251302.1">
    <property type="nucleotide sequence ID" value="NZ_JAUSUV010000003.1"/>
</dbReference>
<comment type="catalytic activity">
    <reaction evidence="1">
        <text>an N-acyl-L-homoserine lactone + H2O = an N-acyl-L-homoserine + H(+)</text>
        <dbReference type="Rhea" id="RHEA:22576"/>
        <dbReference type="ChEBI" id="CHEBI:15377"/>
        <dbReference type="ChEBI" id="CHEBI:15378"/>
        <dbReference type="ChEBI" id="CHEBI:55474"/>
        <dbReference type="ChEBI" id="CHEBI:58921"/>
        <dbReference type="EC" id="3.1.1.81"/>
    </reaction>
</comment>
<accession>A0AAJ1TGN1</accession>